<dbReference type="OrthoDB" id="9802471at2"/>
<reference evidence="9 10" key="2">
    <citation type="journal article" date="2016" name="Genome Announc.">
        <title>Draft Genome Sequence of the N2-Fixing Cyanobacterium Nostoc piscinale CENA21, Isolated from the Brazilian Amazon Floodplain.</title>
        <authorList>
            <person name="Leao T."/>
            <person name="Guimaraes P.I."/>
            <person name="de Melo A.G."/>
            <person name="Ramos R.T."/>
            <person name="Leao P.N."/>
            <person name="Silva A."/>
            <person name="Fiore M.F."/>
            <person name="Schneider M.P."/>
        </authorList>
    </citation>
    <scope>NUCLEOTIDE SEQUENCE [LARGE SCALE GENOMIC DNA]</scope>
    <source>
        <strain evidence="9 10">CENA21</strain>
    </source>
</reference>
<comment type="similarity">
    <text evidence="8">Belongs to the ATPase delta chain family.</text>
</comment>
<proteinExistence type="inferred from homology"/>
<evidence type="ECO:0000256" key="6">
    <source>
        <dbReference type="ARBA" id="ARBA00023196"/>
    </source>
</evidence>
<keyword evidence="7 8" id="KW-0066">ATP synthesis</keyword>
<evidence type="ECO:0000313" key="9">
    <source>
        <dbReference type="EMBL" id="ALF55945.1"/>
    </source>
</evidence>
<evidence type="ECO:0000256" key="4">
    <source>
        <dbReference type="ARBA" id="ARBA00023065"/>
    </source>
</evidence>
<dbReference type="KEGG" id="npz:ACX27_28860"/>
<dbReference type="GO" id="GO:0046933">
    <property type="term" value="F:proton-transporting ATP synthase activity, rotational mechanism"/>
    <property type="evidence" value="ECO:0007669"/>
    <property type="project" value="UniProtKB-UniRule"/>
</dbReference>
<dbReference type="HAMAP" id="MF_01416">
    <property type="entry name" value="ATP_synth_delta_bact"/>
    <property type="match status" value="1"/>
</dbReference>
<dbReference type="SUPFAM" id="SSF47928">
    <property type="entry name" value="N-terminal domain of the delta subunit of the F1F0-ATP synthase"/>
    <property type="match status" value="1"/>
</dbReference>
<keyword evidence="6 8" id="KW-0139">CF(1)</keyword>
<dbReference type="Pfam" id="PF00213">
    <property type="entry name" value="OSCP"/>
    <property type="match status" value="1"/>
</dbReference>
<evidence type="ECO:0000256" key="7">
    <source>
        <dbReference type="ARBA" id="ARBA00023310"/>
    </source>
</evidence>
<dbReference type="InterPro" id="IPR020781">
    <property type="entry name" value="ATPase_OSCP/d_CS"/>
</dbReference>
<dbReference type="PANTHER" id="PTHR11910">
    <property type="entry name" value="ATP SYNTHASE DELTA CHAIN"/>
    <property type="match status" value="1"/>
</dbReference>
<gene>
    <name evidence="8" type="primary">atpH</name>
    <name evidence="8" type="synonym">atpD</name>
    <name evidence="9" type="ORF">ACX27_28860</name>
</gene>
<dbReference type="Proteomes" id="UP000062645">
    <property type="component" value="Chromosome"/>
</dbReference>
<organism evidence="9 10">
    <name type="scientific">Nostoc piscinale CENA21</name>
    <dbReference type="NCBI Taxonomy" id="224013"/>
    <lineage>
        <taxon>Bacteria</taxon>
        <taxon>Bacillati</taxon>
        <taxon>Cyanobacteriota</taxon>
        <taxon>Cyanophyceae</taxon>
        <taxon>Nostocales</taxon>
        <taxon>Nostocaceae</taxon>
        <taxon>Nostoc</taxon>
    </lineage>
</organism>
<dbReference type="InterPro" id="IPR026015">
    <property type="entry name" value="ATP_synth_OSCP/delta_N_sf"/>
</dbReference>
<dbReference type="NCBIfam" id="TIGR01145">
    <property type="entry name" value="ATP_synt_delta"/>
    <property type="match status" value="1"/>
</dbReference>
<keyword evidence="4 8" id="KW-0406">Ion transport</keyword>
<dbReference type="PATRIC" id="fig|224013.5.peg.6906"/>
<dbReference type="InterPro" id="IPR000711">
    <property type="entry name" value="ATPase_OSCP/dsu"/>
</dbReference>
<keyword evidence="10" id="KW-1185">Reference proteome</keyword>
<evidence type="ECO:0000256" key="2">
    <source>
        <dbReference type="ARBA" id="ARBA00022448"/>
    </source>
</evidence>
<keyword evidence="8" id="KW-0793">Thylakoid</keyword>
<dbReference type="PRINTS" id="PR00125">
    <property type="entry name" value="ATPASEDELTA"/>
</dbReference>
<comment type="subcellular location">
    <subcellularLocation>
        <location evidence="8">Cellular thylakoid membrane</location>
        <topology evidence="8">Peripheral membrane protein</topology>
    </subcellularLocation>
    <subcellularLocation>
        <location evidence="1">Membrane</location>
    </subcellularLocation>
</comment>
<evidence type="ECO:0000256" key="1">
    <source>
        <dbReference type="ARBA" id="ARBA00004370"/>
    </source>
</evidence>
<comment type="function">
    <text evidence="8">F(1)F(0) ATP synthase produces ATP from ADP in the presence of a proton or sodium gradient. F-type ATPases consist of two structural domains, F(1) containing the extramembraneous catalytic core and F(0) containing the membrane proton channel, linked together by a central stalk and a peripheral stalk. During catalysis, ATP synthesis in the catalytic domain of F(1) is coupled via a rotary mechanism of the central stalk subunits to proton translocation.</text>
</comment>
<keyword evidence="5 8" id="KW-0472">Membrane</keyword>
<sequence length="184" mass="20404">MKSNVETAEIAQPYAQALMSVAQSQNLTEEFGNDARALLDLLQNSQQLRNFIDNPFIVPDTKKAVISQVVGAGGNPYLRNFLLLLVDKRRIFFLDQILKQYLALLRQLNQTVLAEVTSAVALSSEQEEAIKQKVIAITNARQVELETRVDSELIGGVIIKVGSQVIDASLRGQLRRLSLRLTNG</sequence>
<dbReference type="GO" id="GO:0031676">
    <property type="term" value="C:plasma membrane-derived thylakoid membrane"/>
    <property type="evidence" value="ECO:0007669"/>
    <property type="project" value="UniProtKB-SubCell"/>
</dbReference>
<dbReference type="GO" id="GO:0045259">
    <property type="term" value="C:proton-transporting ATP synthase complex"/>
    <property type="evidence" value="ECO:0007669"/>
    <property type="project" value="UniProtKB-KW"/>
</dbReference>
<dbReference type="PROSITE" id="PS00389">
    <property type="entry name" value="ATPASE_DELTA"/>
    <property type="match status" value="1"/>
</dbReference>
<keyword evidence="2 8" id="KW-0813">Transport</keyword>
<name>A0A0M4T690_9NOSO</name>
<dbReference type="RefSeq" id="WP_062297594.1">
    <property type="nucleotide sequence ID" value="NZ_CP012036.1"/>
</dbReference>
<evidence type="ECO:0000256" key="5">
    <source>
        <dbReference type="ARBA" id="ARBA00023136"/>
    </source>
</evidence>
<dbReference type="Gene3D" id="1.10.520.20">
    <property type="entry name" value="N-terminal domain of the delta subunit of the F1F0-ATP synthase"/>
    <property type="match status" value="1"/>
</dbReference>
<comment type="function">
    <text evidence="8">This protein is part of the stalk that links CF(0) to CF(1). It either transmits conformational changes from CF(0) to CF(1) or is implicated in proton conduction.</text>
</comment>
<dbReference type="EMBL" id="CP012036">
    <property type="protein sequence ID" value="ALF55945.1"/>
    <property type="molecule type" value="Genomic_DNA"/>
</dbReference>
<evidence type="ECO:0000256" key="3">
    <source>
        <dbReference type="ARBA" id="ARBA00022781"/>
    </source>
</evidence>
<keyword evidence="3 8" id="KW-0375">Hydrogen ion transport</keyword>
<reference evidence="10" key="1">
    <citation type="submission" date="2015-07" db="EMBL/GenBank/DDBJ databases">
        <title>Genome Of Nitrogen-Fixing Cyanobacterium Nostoc piscinale CENA21 From Solimoes/Amazon River Floodplain Sediments And Comparative Genomics To Uncover Biosynthetic Natural Products Potential.</title>
        <authorList>
            <person name="Leao T.F."/>
            <person name="Leao P.N."/>
            <person name="Guimaraes P.I."/>
            <person name="de Melo A.G.C."/>
            <person name="Ramos R.T.J."/>
            <person name="Silva A."/>
            <person name="Fiore M.F."/>
            <person name="Schneider M.P.C."/>
        </authorList>
    </citation>
    <scope>NUCLEOTIDE SEQUENCE [LARGE SCALE GENOMIC DNA]</scope>
    <source>
        <strain evidence="10">CENA21</strain>
    </source>
</reference>
<dbReference type="AlphaFoldDB" id="A0A0M4T690"/>
<protein>
    <recommendedName>
        <fullName evidence="8">ATP synthase subunit delta</fullName>
    </recommendedName>
    <alternativeName>
        <fullName evidence="8">ATP synthase F(1) sector subunit delta</fullName>
    </alternativeName>
    <alternativeName>
        <fullName evidence="8">F-type ATPase subunit delta</fullName>
        <shortName evidence="8">F-ATPase subunit delta</shortName>
    </alternativeName>
</protein>
<evidence type="ECO:0000256" key="8">
    <source>
        <dbReference type="HAMAP-Rule" id="MF_01416"/>
    </source>
</evidence>
<dbReference type="STRING" id="224013.ACX27_28860"/>
<accession>A0A0M4T690</accession>
<evidence type="ECO:0000313" key="10">
    <source>
        <dbReference type="Proteomes" id="UP000062645"/>
    </source>
</evidence>